<feature type="compositionally biased region" description="Basic and acidic residues" evidence="6">
    <location>
        <begin position="131"/>
        <end position="151"/>
    </location>
</feature>
<dbReference type="Proteomes" id="UP000295252">
    <property type="component" value="Chromosome VI"/>
</dbReference>
<dbReference type="CDD" id="cd00371">
    <property type="entry name" value="HMA"/>
    <property type="match status" value="2"/>
</dbReference>
<dbReference type="EMBL" id="HG739178">
    <property type="protein sequence ID" value="CDP14995.1"/>
    <property type="molecule type" value="Genomic_DNA"/>
</dbReference>
<dbReference type="PANTHER" id="PTHR46195">
    <property type="entry name" value="HEAVY METAL-ASSOCIATED ISOPRENYLATED PLANT PROTEIN 7"/>
    <property type="match status" value="1"/>
</dbReference>
<name>A0A068V2G3_COFCA</name>
<comment type="subcellular location">
    <subcellularLocation>
        <location evidence="1">Membrane</location>
        <topology evidence="1">Peripheral membrane protein</topology>
    </subcellularLocation>
</comment>
<keyword evidence="4" id="KW-0636">Prenylation</keyword>
<accession>A0A068V2G3</accession>
<comment type="similarity">
    <text evidence="5">Belongs to the HIPP family.</text>
</comment>
<evidence type="ECO:0000259" key="7">
    <source>
        <dbReference type="PROSITE" id="PS50846"/>
    </source>
</evidence>
<organism evidence="8 9">
    <name type="scientific">Coffea canephora</name>
    <name type="common">Robusta coffee</name>
    <dbReference type="NCBI Taxonomy" id="49390"/>
    <lineage>
        <taxon>Eukaryota</taxon>
        <taxon>Viridiplantae</taxon>
        <taxon>Streptophyta</taxon>
        <taxon>Embryophyta</taxon>
        <taxon>Tracheophyta</taxon>
        <taxon>Spermatophyta</taxon>
        <taxon>Magnoliopsida</taxon>
        <taxon>eudicotyledons</taxon>
        <taxon>Gunneridae</taxon>
        <taxon>Pentapetalae</taxon>
        <taxon>asterids</taxon>
        <taxon>lamiids</taxon>
        <taxon>Gentianales</taxon>
        <taxon>Rubiaceae</taxon>
        <taxon>Ixoroideae</taxon>
        <taxon>Gardenieae complex</taxon>
        <taxon>Bertiereae - Coffeeae clade</taxon>
        <taxon>Coffeeae</taxon>
        <taxon>Coffea</taxon>
    </lineage>
</organism>
<protein>
    <recommendedName>
        <fullName evidence="7">HMA domain-containing protein</fullName>
    </recommendedName>
</protein>
<feature type="domain" description="HMA" evidence="7">
    <location>
        <begin position="156"/>
        <end position="220"/>
    </location>
</feature>
<dbReference type="InterPro" id="IPR044577">
    <property type="entry name" value="HIPP4/7/8/17/18/19"/>
</dbReference>
<dbReference type="SUPFAM" id="SSF55008">
    <property type="entry name" value="HMA, heavy metal-associated domain"/>
    <property type="match status" value="2"/>
</dbReference>
<feature type="region of interest" description="Disordered" evidence="6">
    <location>
        <begin position="118"/>
        <end position="151"/>
    </location>
</feature>
<evidence type="ECO:0000256" key="4">
    <source>
        <dbReference type="ARBA" id="ARBA00023289"/>
    </source>
</evidence>
<evidence type="ECO:0000313" key="8">
    <source>
        <dbReference type="EMBL" id="CDP14995.1"/>
    </source>
</evidence>
<evidence type="ECO:0000256" key="5">
    <source>
        <dbReference type="ARBA" id="ARBA00024045"/>
    </source>
</evidence>
<keyword evidence="2" id="KW-0488">Methylation</keyword>
<proteinExistence type="inferred from homology"/>
<dbReference type="InterPro" id="IPR006121">
    <property type="entry name" value="HMA_dom"/>
</dbReference>
<dbReference type="OMA" id="AHEMFAY"/>
<gene>
    <name evidence="8" type="ORF">GSCOC_T00042519001</name>
</gene>
<feature type="compositionally biased region" description="Basic and acidic residues" evidence="6">
    <location>
        <begin position="222"/>
        <end position="266"/>
    </location>
</feature>
<dbReference type="Gramene" id="CDP14995">
    <property type="protein sequence ID" value="CDP14995"/>
    <property type="gene ID" value="GSCOC_T00042519001"/>
</dbReference>
<evidence type="ECO:0000256" key="2">
    <source>
        <dbReference type="ARBA" id="ARBA00022481"/>
    </source>
</evidence>
<keyword evidence="9" id="KW-1185">Reference proteome</keyword>
<keyword evidence="4" id="KW-0449">Lipoprotein</keyword>
<keyword evidence="3" id="KW-0479">Metal-binding</keyword>
<feature type="domain" description="HMA" evidence="7">
    <location>
        <begin position="57"/>
        <end position="121"/>
    </location>
</feature>
<dbReference type="AlphaFoldDB" id="A0A068V2G3"/>
<sequence>MGEEEKKPEEKKPEEAKVVEGDKKDEAPKGDEKKAAAVESKDKDSPPAAAAPVTPPPQEIILQVYMHCEGCARKVRRCLKGFDGVEDVVTDCKASKVVVKGDKADPLKVLERVQRKSHRQVQLLSPIPKPRPPEEAKKVEEKEVPKPEEKKEELPVITVVLKVHMHCEACAQKMKKRIQKMQGVESVQPDLNSSEVTVKGAFEPPKLVDLIYKGTDKHAEIVKVEPEKKEEEKPKEGKEEAKADGGGEKGSKKGEDDGKKAEKEDGAPPLGGGGEEQPPKQEAGQEGGDPKLEMKKNDFYYYHPQNHHQNDFYYYHPQNNHQLHHPAYVQESYGYPAYPPQMFSDENPHACSVM</sequence>
<feature type="region of interest" description="Disordered" evidence="6">
    <location>
        <begin position="1"/>
        <end position="55"/>
    </location>
</feature>
<feature type="compositionally biased region" description="Basic and acidic residues" evidence="6">
    <location>
        <begin position="1"/>
        <end position="45"/>
    </location>
</feature>
<dbReference type="GO" id="GO:0009626">
    <property type="term" value="P:plant-type hypersensitive response"/>
    <property type="evidence" value="ECO:0007669"/>
    <property type="project" value="UniProtKB-KW"/>
</dbReference>
<dbReference type="OrthoDB" id="785630at2759"/>
<evidence type="ECO:0000256" key="1">
    <source>
        <dbReference type="ARBA" id="ARBA00004170"/>
    </source>
</evidence>
<reference evidence="9" key="1">
    <citation type="journal article" date="2014" name="Science">
        <title>The coffee genome provides insight into the convergent evolution of caffeine biosynthesis.</title>
        <authorList>
            <person name="Denoeud F."/>
            <person name="Carretero-Paulet L."/>
            <person name="Dereeper A."/>
            <person name="Droc G."/>
            <person name="Guyot R."/>
            <person name="Pietrella M."/>
            <person name="Zheng C."/>
            <person name="Alberti A."/>
            <person name="Anthony F."/>
            <person name="Aprea G."/>
            <person name="Aury J.M."/>
            <person name="Bento P."/>
            <person name="Bernard M."/>
            <person name="Bocs S."/>
            <person name="Campa C."/>
            <person name="Cenci A."/>
            <person name="Combes M.C."/>
            <person name="Crouzillat D."/>
            <person name="Da Silva C."/>
            <person name="Daddiego L."/>
            <person name="De Bellis F."/>
            <person name="Dussert S."/>
            <person name="Garsmeur O."/>
            <person name="Gayraud T."/>
            <person name="Guignon V."/>
            <person name="Jahn K."/>
            <person name="Jamilloux V."/>
            <person name="Joet T."/>
            <person name="Labadie K."/>
            <person name="Lan T."/>
            <person name="Leclercq J."/>
            <person name="Lepelley M."/>
            <person name="Leroy T."/>
            <person name="Li L.T."/>
            <person name="Librado P."/>
            <person name="Lopez L."/>
            <person name="Munoz A."/>
            <person name="Noel B."/>
            <person name="Pallavicini A."/>
            <person name="Perrotta G."/>
            <person name="Poncet V."/>
            <person name="Pot D."/>
            <person name="Priyono X."/>
            <person name="Rigoreau M."/>
            <person name="Rouard M."/>
            <person name="Rozas J."/>
            <person name="Tranchant-Dubreuil C."/>
            <person name="VanBuren R."/>
            <person name="Zhang Q."/>
            <person name="Andrade A.C."/>
            <person name="Argout X."/>
            <person name="Bertrand B."/>
            <person name="de Kochko A."/>
            <person name="Graziosi G."/>
            <person name="Henry R.J."/>
            <person name="Jayarama X."/>
            <person name="Ming R."/>
            <person name="Nagai C."/>
            <person name="Rounsley S."/>
            <person name="Sankoff D."/>
            <person name="Giuliano G."/>
            <person name="Albert V.A."/>
            <person name="Wincker P."/>
            <person name="Lashermes P."/>
        </authorList>
    </citation>
    <scope>NUCLEOTIDE SEQUENCE [LARGE SCALE GENOMIC DNA]</scope>
    <source>
        <strain evidence="9">cv. DH200-94</strain>
    </source>
</reference>
<feature type="region of interest" description="Disordered" evidence="6">
    <location>
        <begin position="222"/>
        <end position="295"/>
    </location>
</feature>
<dbReference type="PhylomeDB" id="A0A068V2G3"/>
<dbReference type="Gene3D" id="3.30.70.100">
    <property type="match status" value="2"/>
</dbReference>
<dbReference type="GO" id="GO:0016020">
    <property type="term" value="C:membrane"/>
    <property type="evidence" value="ECO:0007669"/>
    <property type="project" value="UniProtKB-SubCell"/>
</dbReference>
<evidence type="ECO:0000256" key="3">
    <source>
        <dbReference type="ARBA" id="ARBA00022723"/>
    </source>
</evidence>
<dbReference type="Pfam" id="PF00403">
    <property type="entry name" value="HMA"/>
    <property type="match status" value="2"/>
</dbReference>
<evidence type="ECO:0000256" key="6">
    <source>
        <dbReference type="SAM" id="MobiDB-lite"/>
    </source>
</evidence>
<dbReference type="InterPro" id="IPR036163">
    <property type="entry name" value="HMA_dom_sf"/>
</dbReference>
<dbReference type="PANTHER" id="PTHR46195:SF2">
    <property type="entry name" value="HEAVY METAL-ASSOCIATED ISOPRENYLATED PLANT PROTEIN 7"/>
    <property type="match status" value="1"/>
</dbReference>
<dbReference type="InParanoid" id="A0A068V2G3"/>
<dbReference type="GO" id="GO:0046872">
    <property type="term" value="F:metal ion binding"/>
    <property type="evidence" value="ECO:0007669"/>
    <property type="project" value="UniProtKB-KW"/>
</dbReference>
<evidence type="ECO:0000313" key="9">
    <source>
        <dbReference type="Proteomes" id="UP000295252"/>
    </source>
</evidence>
<dbReference type="PROSITE" id="PS50846">
    <property type="entry name" value="HMA_2"/>
    <property type="match status" value="2"/>
</dbReference>
<dbReference type="STRING" id="49390.A0A068V2G3"/>